<dbReference type="SUPFAM" id="SSF53335">
    <property type="entry name" value="S-adenosyl-L-methionine-dependent methyltransferases"/>
    <property type="match status" value="1"/>
</dbReference>
<dbReference type="PANTHER" id="PTHR33841:SF1">
    <property type="entry name" value="DNA METHYLTRANSFERASE A"/>
    <property type="match status" value="1"/>
</dbReference>
<comment type="catalytic activity">
    <reaction evidence="5">
        <text>a 2'-deoxyadenosine in DNA + S-adenosyl-L-methionine = an N(6)-methyl-2'-deoxyadenosine in DNA + S-adenosyl-L-homocysteine + H(+)</text>
        <dbReference type="Rhea" id="RHEA:15197"/>
        <dbReference type="Rhea" id="RHEA-COMP:12418"/>
        <dbReference type="Rhea" id="RHEA-COMP:12419"/>
        <dbReference type="ChEBI" id="CHEBI:15378"/>
        <dbReference type="ChEBI" id="CHEBI:57856"/>
        <dbReference type="ChEBI" id="CHEBI:59789"/>
        <dbReference type="ChEBI" id="CHEBI:90615"/>
        <dbReference type="ChEBI" id="CHEBI:90616"/>
        <dbReference type="EC" id="2.1.1.72"/>
    </reaction>
</comment>
<feature type="compositionally biased region" description="Basic residues" evidence="6">
    <location>
        <begin position="1224"/>
        <end position="1241"/>
    </location>
</feature>
<dbReference type="GO" id="GO:0009007">
    <property type="term" value="F:site-specific DNA-methyltransferase (adenine-specific) activity"/>
    <property type="evidence" value="ECO:0007669"/>
    <property type="project" value="UniProtKB-EC"/>
</dbReference>
<evidence type="ECO:0000313" key="10">
    <source>
        <dbReference type="Proteomes" id="UP001163739"/>
    </source>
</evidence>
<sequence length="1241" mass="142066">MINRSELLKDLQKELPKIEKDILAYSESRDEITSHLKEEYEKAKNAGRTADHFVAWREAQITQAAVAWVLTCVFVRFLEDNELLTEPVLSGPANNDHGAKPLDHAKERMVAYFNENPTHEERDYLLSLFDQLEKYPVIAELLDHRHNPLWQIPVSADGAKLLIDFFQKIDADSGNTIHDFTDPEWDTRFLGDLYQDLSESVRKRYALLQTPEFVESFILDYTLEKAKDTFGLPGLRLIDPTCGSGHFLLTSFERVFDDWLKREPGTNSRELAQRALDVVHGVDINPYAIAICRFRLFIAAMKAAGSSKVIDAPNFHFNLACGDSLLHGRRWQTWGTQTDLIDEDPIKHVLEVEDKDKLQKILGQQYHVVVGNPPYIVVRDKALNQAYRDRYSTCHRQYSLGVPFTERFFDLAIDSSFDNRAGYVGMITANGFMKREFGKKLIESFLSKILVTHIIDTSGAFIPGHGTPTVILFGRNQTVDDIVKLRVVMGVKAEPITPTRPEDGKVWQSIITHLQSDGGGEEYTTVVDKDRSDYKKHPWSLTGGGASELKQKIDLCENLNLGDIVAEIGFGVVTREDDAFCISESVCRRYGLNPKFIKPIVEGEAVRDWSVVDPEYGIWPYDEETLSVTNDINVKKSLWPLKSRLSSRVAYGKTQLEHGKSWYEYSMFFSRRYRASYLIVFPEVASHNHFTLAKGGDKVFRQTAPIIRLEDSELVKCLRLLAYLNSSIACFYMKQVSHQKQLTGGDGVRIEFVSKVPYQFAGTALKKLPVANALFSGKFEKLVVKYAEEMESCARYISVNFAAKSLEQALLNDGDIEENLNRFLTKKKALLSKMILLQEEIDWITYSAFGLCETLLIGDPEKWEKVDVEVGQRPFEIVEQQNQDGFDVPMGVPSHWPEDMQEKWKQRIDCIKSNRDVRIVEDPNYKRRWIGRQGLFNKSAKPDNIQRACKKWLLERIEHQSLNNEERLCTCASLSDRLNKDSDFIKIAGHYSGESDFDSQLLVNKLVHEDSIPQFSAGRYKAKAMPKFRAWQETWDKQRQEDAIDAEFGVDNPLSEQDAEYPEKVAAYETARKQANQKKAEVVGDIPLPPKYAAGDFRKASYWPLRGKLDVPKERFFSLPGCEKDGDSTLVIGWAGMNHLQRAQAIASWYLDRKETDGWEVERLKPMLVALDELIPWLKQWHNDIDPEFGERMGDHYEGFLLEELRMLDISREELLTWEPPAAPKKKRATKARKAKPKAEN</sequence>
<evidence type="ECO:0000256" key="4">
    <source>
        <dbReference type="ARBA" id="ARBA00022691"/>
    </source>
</evidence>
<dbReference type="GO" id="GO:0032259">
    <property type="term" value="P:methylation"/>
    <property type="evidence" value="ECO:0007669"/>
    <property type="project" value="UniProtKB-KW"/>
</dbReference>
<dbReference type="RefSeq" id="WP_265048420.1">
    <property type="nucleotide sequence ID" value="NZ_CP100390.1"/>
</dbReference>
<organism evidence="9 10">
    <name type="scientific">Alkalimarinus alittae</name>
    <dbReference type="NCBI Taxonomy" id="2961619"/>
    <lineage>
        <taxon>Bacteria</taxon>
        <taxon>Pseudomonadati</taxon>
        <taxon>Pseudomonadota</taxon>
        <taxon>Gammaproteobacteria</taxon>
        <taxon>Alteromonadales</taxon>
        <taxon>Alteromonadaceae</taxon>
        <taxon>Alkalimarinus</taxon>
    </lineage>
</organism>
<evidence type="ECO:0000256" key="6">
    <source>
        <dbReference type="SAM" id="MobiDB-lite"/>
    </source>
</evidence>
<feature type="domain" description="Type II methyltransferase M.TaqI-like" evidence="7">
    <location>
        <begin position="279"/>
        <end position="458"/>
    </location>
</feature>
<accession>A0ABY6N4J7</accession>
<dbReference type="Gene3D" id="3.40.50.150">
    <property type="entry name" value="Vaccinia Virus protein VP39"/>
    <property type="match status" value="1"/>
</dbReference>
<evidence type="ECO:0000256" key="3">
    <source>
        <dbReference type="ARBA" id="ARBA00022679"/>
    </source>
</evidence>
<name>A0ABY6N4J7_9ALTE</name>
<dbReference type="InterPro" id="IPR029063">
    <property type="entry name" value="SAM-dependent_MTases_sf"/>
</dbReference>
<reference evidence="9" key="1">
    <citation type="submission" date="2022-06" db="EMBL/GenBank/DDBJ databases">
        <title>Alkalimarinus sp. nov., isolated from gut of a Alitta virens.</title>
        <authorList>
            <person name="Yang A.I."/>
            <person name="Shin N.-R."/>
        </authorList>
    </citation>
    <scope>NUCLEOTIDE SEQUENCE</scope>
    <source>
        <strain evidence="9">A2M4</strain>
    </source>
</reference>
<evidence type="ECO:0000259" key="7">
    <source>
        <dbReference type="Pfam" id="PF07669"/>
    </source>
</evidence>
<dbReference type="Pfam" id="PF07669">
    <property type="entry name" value="Eco57I"/>
    <property type="match status" value="1"/>
</dbReference>
<keyword evidence="10" id="KW-1185">Reference proteome</keyword>
<dbReference type="InterPro" id="IPR002052">
    <property type="entry name" value="DNA_methylase_N6_adenine_CS"/>
</dbReference>
<dbReference type="InterPro" id="IPR050953">
    <property type="entry name" value="N4_N6_ade-DNA_methylase"/>
</dbReference>
<dbReference type="InterPro" id="IPR054277">
    <property type="entry name" value="DUF7008"/>
</dbReference>
<feature type="domain" description="DUF7008" evidence="8">
    <location>
        <begin position="834"/>
        <end position="1228"/>
    </location>
</feature>
<evidence type="ECO:0000313" key="9">
    <source>
        <dbReference type="EMBL" id="UZE96939.1"/>
    </source>
</evidence>
<dbReference type="Pfam" id="PF22654">
    <property type="entry name" value="DUF7008"/>
    <property type="match status" value="1"/>
</dbReference>
<proteinExistence type="predicted"/>
<evidence type="ECO:0000259" key="8">
    <source>
        <dbReference type="Pfam" id="PF22654"/>
    </source>
</evidence>
<dbReference type="EMBL" id="CP100390">
    <property type="protein sequence ID" value="UZE96939.1"/>
    <property type="molecule type" value="Genomic_DNA"/>
</dbReference>
<dbReference type="EC" id="2.1.1.72" evidence="1"/>
<gene>
    <name evidence="9" type="primary">pglX</name>
    <name evidence="9" type="ORF">NKI27_04085</name>
</gene>
<dbReference type="PRINTS" id="PR00507">
    <property type="entry name" value="N12N6MTFRASE"/>
</dbReference>
<protein>
    <recommendedName>
        <fullName evidence="1">site-specific DNA-methyltransferase (adenine-specific)</fullName>
        <ecNumber evidence="1">2.1.1.72</ecNumber>
    </recommendedName>
</protein>
<dbReference type="Proteomes" id="UP001163739">
    <property type="component" value="Chromosome"/>
</dbReference>
<dbReference type="PROSITE" id="PS00092">
    <property type="entry name" value="N6_MTASE"/>
    <property type="match status" value="1"/>
</dbReference>
<dbReference type="PANTHER" id="PTHR33841">
    <property type="entry name" value="DNA METHYLTRANSFERASE YEEA-RELATED"/>
    <property type="match status" value="1"/>
</dbReference>
<evidence type="ECO:0000256" key="2">
    <source>
        <dbReference type="ARBA" id="ARBA00022603"/>
    </source>
</evidence>
<dbReference type="InterPro" id="IPR011639">
    <property type="entry name" value="MethylTrfase_TaqI-like_dom"/>
</dbReference>
<feature type="region of interest" description="Disordered" evidence="6">
    <location>
        <begin position="1219"/>
        <end position="1241"/>
    </location>
</feature>
<keyword evidence="3 9" id="KW-0808">Transferase</keyword>
<keyword evidence="2 9" id="KW-0489">Methyltransferase</keyword>
<keyword evidence="4" id="KW-0949">S-adenosyl-L-methionine</keyword>
<dbReference type="NCBIfam" id="NF033451">
    <property type="entry name" value="BREX_2_MTaseX"/>
    <property type="match status" value="1"/>
</dbReference>
<evidence type="ECO:0000256" key="1">
    <source>
        <dbReference type="ARBA" id="ARBA00011900"/>
    </source>
</evidence>
<evidence type="ECO:0000256" key="5">
    <source>
        <dbReference type="ARBA" id="ARBA00047942"/>
    </source>
</evidence>